<evidence type="ECO:0000313" key="3">
    <source>
        <dbReference type="Proteomes" id="UP001597044"/>
    </source>
</evidence>
<sequence length="56" mass="6806">MEEAFLEEDAGDQDNEETEKTNSVKNVLDKRRTLDDKLDERRLRRELRDYDFDLDD</sequence>
<reference evidence="3" key="1">
    <citation type="journal article" date="2019" name="Int. J. Syst. Evol. Microbiol.">
        <title>The Global Catalogue of Microorganisms (GCM) 10K type strain sequencing project: providing services to taxonomists for standard genome sequencing and annotation.</title>
        <authorList>
            <consortium name="The Broad Institute Genomics Platform"/>
            <consortium name="The Broad Institute Genome Sequencing Center for Infectious Disease"/>
            <person name="Wu L."/>
            <person name="Ma J."/>
        </authorList>
    </citation>
    <scope>NUCLEOTIDE SEQUENCE [LARGE SCALE GENOMIC DNA]</scope>
    <source>
        <strain evidence="3">CCUG 63419</strain>
    </source>
</reference>
<evidence type="ECO:0000256" key="1">
    <source>
        <dbReference type="SAM" id="MobiDB-lite"/>
    </source>
</evidence>
<name>A0ABW3HDJ3_9GAMM</name>
<dbReference type="RefSeq" id="WP_379069292.1">
    <property type="nucleotide sequence ID" value="NZ_JBHTIT010000001.1"/>
</dbReference>
<feature type="region of interest" description="Disordered" evidence="1">
    <location>
        <begin position="1"/>
        <end position="24"/>
    </location>
</feature>
<gene>
    <name evidence="2" type="ORF">ACFQ0F_03755</name>
</gene>
<proteinExistence type="predicted"/>
<protein>
    <submittedName>
        <fullName evidence="2">PA3496 family putative envelope integrity protein</fullName>
    </submittedName>
</protein>
<dbReference type="InterPro" id="IPR058059">
    <property type="entry name" value="PA3496-like"/>
</dbReference>
<evidence type="ECO:0000313" key="2">
    <source>
        <dbReference type="EMBL" id="MFD0949513.1"/>
    </source>
</evidence>
<dbReference type="InterPro" id="IPR058510">
    <property type="entry name" value="DUF8197"/>
</dbReference>
<dbReference type="Proteomes" id="UP001597044">
    <property type="component" value="Unassembled WGS sequence"/>
</dbReference>
<dbReference type="EMBL" id="JBHTIT010000001">
    <property type="protein sequence ID" value="MFD0949513.1"/>
    <property type="molecule type" value="Genomic_DNA"/>
</dbReference>
<dbReference type="Pfam" id="PF26620">
    <property type="entry name" value="DUF8197"/>
    <property type="match status" value="1"/>
</dbReference>
<comment type="caution">
    <text evidence="2">The sequence shown here is derived from an EMBL/GenBank/DDBJ whole genome shotgun (WGS) entry which is preliminary data.</text>
</comment>
<keyword evidence="3" id="KW-1185">Reference proteome</keyword>
<dbReference type="NCBIfam" id="NF046101">
    <property type="entry name" value="PA3496_fam"/>
    <property type="match status" value="1"/>
</dbReference>
<feature type="compositionally biased region" description="Acidic residues" evidence="1">
    <location>
        <begin position="1"/>
        <end position="17"/>
    </location>
</feature>
<accession>A0ABW3HDJ3</accession>
<organism evidence="2 3">
    <name type="scientific">Paraperlucidibaca wandonensis</name>
    <dbReference type="NCBI Taxonomy" id="1268273"/>
    <lineage>
        <taxon>Bacteria</taxon>
        <taxon>Pseudomonadati</taxon>
        <taxon>Pseudomonadota</taxon>
        <taxon>Gammaproteobacteria</taxon>
        <taxon>Moraxellales</taxon>
        <taxon>Moraxellaceae</taxon>
        <taxon>Paraperlucidibaca</taxon>
    </lineage>
</organism>